<dbReference type="Gene3D" id="2.160.20.10">
    <property type="entry name" value="Single-stranded right-handed beta-helix, Pectin lyase-like"/>
    <property type="match status" value="2"/>
</dbReference>
<dbReference type="EMBL" id="JACXAE010000067">
    <property type="protein sequence ID" value="MBD2774263.1"/>
    <property type="molecule type" value="Genomic_DNA"/>
</dbReference>
<dbReference type="InterPro" id="IPR011050">
    <property type="entry name" value="Pectin_lyase_fold/virulence"/>
</dbReference>
<reference evidence="4" key="1">
    <citation type="submission" date="2020-09" db="EMBL/GenBank/DDBJ databases">
        <title>Iningainema tapete sp. nov. (Scytonemataceae, Cyanobacteria) from greenhouses in central Florida (USA) produces two types of nodularin with biosynthetic potential for microcystin-LR and anabaenopeptins.</title>
        <authorList>
            <person name="Berthold D.E."/>
            <person name="Lefler F.W."/>
            <person name="Huang I.-S."/>
            <person name="Abdulla H."/>
            <person name="Zimba P.V."/>
            <person name="Laughinghouse H.D. IV."/>
        </authorList>
    </citation>
    <scope>NUCLEOTIDE SEQUENCE</scope>
    <source>
        <strain evidence="4">BLCCT55</strain>
    </source>
</reference>
<evidence type="ECO:0000256" key="2">
    <source>
        <dbReference type="SAM" id="SignalP"/>
    </source>
</evidence>
<name>A0A8J6XH70_9CYAN</name>
<accession>A0A8J6XH70</accession>
<dbReference type="AlphaFoldDB" id="A0A8J6XH70"/>
<gene>
    <name evidence="4" type="ORF">ICL16_19850</name>
</gene>
<dbReference type="Pfam" id="PF05860">
    <property type="entry name" value="TPS"/>
    <property type="match status" value="1"/>
</dbReference>
<evidence type="ECO:0000256" key="1">
    <source>
        <dbReference type="SAM" id="MobiDB-lite"/>
    </source>
</evidence>
<comment type="caution">
    <text evidence="4">The sequence shown here is derived from an EMBL/GenBank/DDBJ whole genome shotgun (WGS) entry which is preliminary data.</text>
</comment>
<dbReference type="SUPFAM" id="SSF51126">
    <property type="entry name" value="Pectin lyase-like"/>
    <property type="match status" value="3"/>
</dbReference>
<dbReference type="InterPro" id="IPR012334">
    <property type="entry name" value="Pectin_lyas_fold"/>
</dbReference>
<dbReference type="SMART" id="SM00912">
    <property type="entry name" value="Haemagg_act"/>
    <property type="match status" value="1"/>
</dbReference>
<feature type="domain" description="Filamentous haemagglutinin FhaB/tRNA nuclease CdiA-like TPS" evidence="3">
    <location>
        <begin position="43"/>
        <end position="154"/>
    </location>
</feature>
<feature type="region of interest" description="Disordered" evidence="1">
    <location>
        <begin position="877"/>
        <end position="898"/>
    </location>
</feature>
<proteinExistence type="predicted"/>
<organism evidence="4 5">
    <name type="scientific">Iningainema tapete BLCC-T55</name>
    <dbReference type="NCBI Taxonomy" id="2748662"/>
    <lineage>
        <taxon>Bacteria</taxon>
        <taxon>Bacillati</taxon>
        <taxon>Cyanobacteriota</taxon>
        <taxon>Cyanophyceae</taxon>
        <taxon>Nostocales</taxon>
        <taxon>Scytonemataceae</taxon>
        <taxon>Iningainema tapete</taxon>
    </lineage>
</organism>
<evidence type="ECO:0000259" key="3">
    <source>
        <dbReference type="SMART" id="SM00912"/>
    </source>
</evidence>
<dbReference type="NCBIfam" id="TIGR01901">
    <property type="entry name" value="adhes_NPXG"/>
    <property type="match status" value="1"/>
</dbReference>
<protein>
    <submittedName>
        <fullName evidence="4">S-layer family protein</fullName>
    </submittedName>
</protein>
<dbReference type="Proteomes" id="UP000629098">
    <property type="component" value="Unassembled WGS sequence"/>
</dbReference>
<evidence type="ECO:0000313" key="5">
    <source>
        <dbReference type="Proteomes" id="UP000629098"/>
    </source>
</evidence>
<feature type="compositionally biased region" description="Polar residues" evidence="1">
    <location>
        <begin position="877"/>
        <end position="891"/>
    </location>
</feature>
<keyword evidence="5" id="KW-1185">Reference proteome</keyword>
<keyword evidence="2" id="KW-0732">Signal</keyword>
<dbReference type="InterPro" id="IPR008638">
    <property type="entry name" value="FhaB/CdiA-like_TPS"/>
</dbReference>
<sequence length="898" mass="91506">MFSQSFLHQWWQLGLASLLALVGASAGANDWAKAEIIPDQTLGNESSVLRPFAPNSPIDQIDGGARRGVNLFHSFEQFNIDVGKQVLFRNPSGIKNIISRVTGGSRSEILGTLGVTGGANLFLINPNGIIFGKDAKLALGGSFVGTTANTIRFGDQGFFSASAPDSPPLLVVNPSALLFNQIANQPITYQSTVGISANQSLLLVGGNVNVEGGQMFAPSSRIELGGLAGAGTVGLNVEGKNQGLSFPQNVQLADIFITKGAKVDVSHDQYDPGYIQISGRRVTIADRSDILANNNKGVRLGGTLAVRASELVEVIGGSRLLAGTKDAGTGGNLTIETGKLIIRDGAQVAAGTSSSGSGGTVTVRASDSVELSGTQADSENVSSILAQTDSAGDAGSVSIDTGRLIVTGGARVSTSSTSTSSGQAGKLVVRASDSVQLIGTSADDLEASGLFAQGEGSGKAGELTIETRQLIIRDGARASALTLGSAQLGGTLSVKASESVQLIGTSLNGLNSGLFVGTTSGSTGSAGELTIETQKLQVLDGALVSAGTAGERRGGSVIVRASNSVDLIGTSTNGQPSLLSTRSTGVGDAGNLMITTGQLTVKDGAQISSSSTGLGSAGDAQIQTDSLRLDQGQIISQTTSGNGGNITISVKDLLLLRRSSQISTTAGTAQQGGDGGNININAPSGFIVAAPNENSDITANASRGSGGRIIINASGIYGIAPLSRLELERLRPGDLDPGQLPTNDITAISQTNPSLSGTIELITPDVDPNRGVVQLPTNLVDASRQIATGCTPRAGQTSSFVTTGRGGLPLSPQEPLRPRAVITKWVTLDEQTGNYKDGEAKPQHSASEKQPIVEANGWIVHKGDIYLVASAPNAMSSGQNIPSASCTTSPNGLIKVSH</sequence>
<feature type="region of interest" description="Disordered" evidence="1">
    <location>
        <begin position="790"/>
        <end position="814"/>
    </location>
</feature>
<feature type="signal peptide" evidence="2">
    <location>
        <begin position="1"/>
        <end position="28"/>
    </location>
</feature>
<evidence type="ECO:0000313" key="4">
    <source>
        <dbReference type="EMBL" id="MBD2774263.1"/>
    </source>
</evidence>
<dbReference type="RefSeq" id="WP_190831036.1">
    <property type="nucleotide sequence ID" value="NZ_CAWPPI010000067.1"/>
</dbReference>
<feature type="chain" id="PRO_5035249979" evidence="2">
    <location>
        <begin position="29"/>
        <end position="898"/>
    </location>
</feature>